<evidence type="ECO:0000313" key="2">
    <source>
        <dbReference type="EMBL" id="CAG8381407.1"/>
    </source>
</evidence>
<comment type="caution">
    <text evidence="2">The sequence shown here is derived from an EMBL/GenBank/DDBJ whole genome shotgun (WGS) entry which is preliminary data.</text>
</comment>
<dbReference type="OrthoDB" id="428260at2759"/>
<dbReference type="EMBL" id="CAJVPA010000187">
    <property type="protein sequence ID" value="CAG8381407.1"/>
    <property type="molecule type" value="Genomic_DNA"/>
</dbReference>
<dbReference type="AlphaFoldDB" id="A0A9W4JA69"/>
<organism evidence="2 3">
    <name type="scientific">Penicillium salamii</name>
    <dbReference type="NCBI Taxonomy" id="1612424"/>
    <lineage>
        <taxon>Eukaryota</taxon>
        <taxon>Fungi</taxon>
        <taxon>Dikarya</taxon>
        <taxon>Ascomycota</taxon>
        <taxon>Pezizomycotina</taxon>
        <taxon>Eurotiomycetes</taxon>
        <taxon>Eurotiomycetidae</taxon>
        <taxon>Eurotiales</taxon>
        <taxon>Aspergillaceae</taxon>
        <taxon>Penicillium</taxon>
    </lineage>
</organism>
<proteinExistence type="predicted"/>
<feature type="domain" description="Aminoglycoside phosphotransferase" evidence="1">
    <location>
        <begin position="387"/>
        <end position="457"/>
    </location>
</feature>
<protein>
    <recommendedName>
        <fullName evidence="1">Aminoglycoside phosphotransferase domain-containing protein</fullName>
    </recommendedName>
</protein>
<dbReference type="InterPro" id="IPR051678">
    <property type="entry name" value="AGP_Transferase"/>
</dbReference>
<dbReference type="PANTHER" id="PTHR21310">
    <property type="entry name" value="AMINOGLYCOSIDE PHOSPHOTRANSFERASE-RELATED-RELATED"/>
    <property type="match status" value="1"/>
</dbReference>
<dbReference type="Gene3D" id="3.90.1200.10">
    <property type="match status" value="1"/>
</dbReference>
<dbReference type="SUPFAM" id="SSF56112">
    <property type="entry name" value="Protein kinase-like (PK-like)"/>
    <property type="match status" value="1"/>
</dbReference>
<gene>
    <name evidence="2" type="ORF">PSALAMII_LOCUS6054</name>
</gene>
<dbReference type="Proteomes" id="UP001152646">
    <property type="component" value="Unassembled WGS sequence"/>
</dbReference>
<evidence type="ECO:0000259" key="1">
    <source>
        <dbReference type="Pfam" id="PF01636"/>
    </source>
</evidence>
<dbReference type="InterPro" id="IPR002575">
    <property type="entry name" value="Aminoglycoside_PTrfase"/>
</dbReference>
<dbReference type="Pfam" id="PF01636">
    <property type="entry name" value="APH"/>
    <property type="match status" value="1"/>
</dbReference>
<sequence length="582" mass="65909">MVSIISNDSYKTLVAPTVSEVEALESPIKTISEISPGFPSFAADSGSCHDLIDFGAEDSSPLLVADSDDSNHGFIDSGCDSSPRSTGVEAVKLDEQPTNVKCVESNHQLIDTEFPELDQHGLLWEEGILGFEPLWSVEPKIEDIKKTVQSLRPSSTVEVGFLAQGGFNKVYNVTVDGKAFIMRVSLPVDPHFKVLSEVATMDWVREVTQLPIPTVMNFQSSRENCIGFEWMFMTKMPGRPFNDVWLSLSFDAKSFLVRQLASSSAALFQRQFRGIGNIYGGPSSTLDSASSSKLPHIRNPIKATAIARMDDLGLDGSYDLPSNDEFQDSWLTVDRIVSMQFFWHLRLRQRVSRGPFHSSKDWIAARLAIIGNEYQSILDRLQSENLTEDEEDVKDDAEKTLRIVELLIDLLPRFFPPDHDHEEPEPSVVFHDDINNNNLLVNDDGELTGVLDWEFVSAVPLWKACDYPFFLQGPSVPSKPDPDRYPCKRDGTLSKLYHDHLWGHEATCLRSTFIDEMKKLDGRWVEIFDKSQHLRDLDTAVQNCDNSLWWNFINAWIQDIISEKDNIQSLQDRHHQNQFRPL</sequence>
<dbReference type="PANTHER" id="PTHR21310:SF13">
    <property type="entry name" value="AMINOGLYCOSIDE PHOSPHOTRANSFERASE DOMAIN-CONTAINING PROTEIN"/>
    <property type="match status" value="1"/>
</dbReference>
<reference evidence="2" key="1">
    <citation type="submission" date="2021-07" db="EMBL/GenBank/DDBJ databases">
        <authorList>
            <person name="Branca A.L. A."/>
        </authorList>
    </citation>
    <scope>NUCLEOTIDE SEQUENCE</scope>
</reference>
<evidence type="ECO:0000313" key="3">
    <source>
        <dbReference type="Proteomes" id="UP001152646"/>
    </source>
</evidence>
<accession>A0A9W4JA69</accession>
<name>A0A9W4JA69_9EURO</name>
<dbReference type="InterPro" id="IPR011009">
    <property type="entry name" value="Kinase-like_dom_sf"/>
</dbReference>